<dbReference type="EMBL" id="CH964214">
    <property type="protein sequence ID" value="KRF99276.1"/>
    <property type="molecule type" value="Genomic_DNA"/>
</dbReference>
<organism evidence="2 3">
    <name type="scientific">Drosophila willistoni</name>
    <name type="common">Fruit fly</name>
    <dbReference type="NCBI Taxonomy" id="7260"/>
    <lineage>
        <taxon>Eukaryota</taxon>
        <taxon>Metazoa</taxon>
        <taxon>Ecdysozoa</taxon>
        <taxon>Arthropoda</taxon>
        <taxon>Hexapoda</taxon>
        <taxon>Insecta</taxon>
        <taxon>Pterygota</taxon>
        <taxon>Neoptera</taxon>
        <taxon>Endopterygota</taxon>
        <taxon>Diptera</taxon>
        <taxon>Brachycera</taxon>
        <taxon>Muscomorpha</taxon>
        <taxon>Ephydroidea</taxon>
        <taxon>Drosophilidae</taxon>
        <taxon>Drosophila</taxon>
        <taxon>Sophophora</taxon>
    </lineage>
</organism>
<feature type="region of interest" description="Disordered" evidence="1">
    <location>
        <begin position="1"/>
        <end position="38"/>
    </location>
</feature>
<keyword evidence="3" id="KW-1185">Reference proteome</keyword>
<evidence type="ECO:0000256" key="1">
    <source>
        <dbReference type="SAM" id="MobiDB-lite"/>
    </source>
</evidence>
<evidence type="ECO:0000313" key="3">
    <source>
        <dbReference type="Proteomes" id="UP000007798"/>
    </source>
</evidence>
<feature type="non-terminal residue" evidence="2">
    <location>
        <position position="1"/>
    </location>
</feature>
<proteinExistence type="predicted"/>
<name>A0A0Q9WT30_DROWI</name>
<dbReference type="AlphaFoldDB" id="A0A0Q9WT30"/>
<dbReference type="Proteomes" id="UP000007798">
    <property type="component" value="Unassembled WGS sequence"/>
</dbReference>
<reference evidence="2 3" key="1">
    <citation type="journal article" date="2007" name="Nature">
        <title>Evolution of genes and genomes on the Drosophila phylogeny.</title>
        <authorList>
            <consortium name="Drosophila 12 Genomes Consortium"/>
            <person name="Clark A.G."/>
            <person name="Eisen M.B."/>
            <person name="Smith D.R."/>
            <person name="Bergman C.M."/>
            <person name="Oliver B."/>
            <person name="Markow T.A."/>
            <person name="Kaufman T.C."/>
            <person name="Kellis M."/>
            <person name="Gelbart W."/>
            <person name="Iyer V.N."/>
            <person name="Pollard D.A."/>
            <person name="Sackton T.B."/>
            <person name="Larracuente A.M."/>
            <person name="Singh N.D."/>
            <person name="Abad J.P."/>
            <person name="Abt D.N."/>
            <person name="Adryan B."/>
            <person name="Aguade M."/>
            <person name="Akashi H."/>
            <person name="Anderson W.W."/>
            <person name="Aquadro C.F."/>
            <person name="Ardell D.H."/>
            <person name="Arguello R."/>
            <person name="Artieri C.G."/>
            <person name="Barbash D.A."/>
            <person name="Barker D."/>
            <person name="Barsanti P."/>
            <person name="Batterham P."/>
            <person name="Batzoglou S."/>
            <person name="Begun D."/>
            <person name="Bhutkar A."/>
            <person name="Blanco E."/>
            <person name="Bosak S.A."/>
            <person name="Bradley R.K."/>
            <person name="Brand A.D."/>
            <person name="Brent M.R."/>
            <person name="Brooks A.N."/>
            <person name="Brown R.H."/>
            <person name="Butlin R.K."/>
            <person name="Caggese C."/>
            <person name="Calvi B.R."/>
            <person name="Bernardo de Carvalho A."/>
            <person name="Caspi A."/>
            <person name="Castrezana S."/>
            <person name="Celniker S.E."/>
            <person name="Chang J.L."/>
            <person name="Chapple C."/>
            <person name="Chatterji S."/>
            <person name="Chinwalla A."/>
            <person name="Civetta A."/>
            <person name="Clifton S.W."/>
            <person name="Comeron J.M."/>
            <person name="Costello J.C."/>
            <person name="Coyne J.A."/>
            <person name="Daub J."/>
            <person name="David R.G."/>
            <person name="Delcher A.L."/>
            <person name="Delehaunty K."/>
            <person name="Do C.B."/>
            <person name="Ebling H."/>
            <person name="Edwards K."/>
            <person name="Eickbush T."/>
            <person name="Evans J.D."/>
            <person name="Filipski A."/>
            <person name="Findeiss S."/>
            <person name="Freyhult E."/>
            <person name="Fulton L."/>
            <person name="Fulton R."/>
            <person name="Garcia A.C."/>
            <person name="Gardiner A."/>
            <person name="Garfield D.A."/>
            <person name="Garvin B.E."/>
            <person name="Gibson G."/>
            <person name="Gilbert D."/>
            <person name="Gnerre S."/>
            <person name="Godfrey J."/>
            <person name="Good R."/>
            <person name="Gotea V."/>
            <person name="Gravely B."/>
            <person name="Greenberg A.J."/>
            <person name="Griffiths-Jones S."/>
            <person name="Gross S."/>
            <person name="Guigo R."/>
            <person name="Gustafson E.A."/>
            <person name="Haerty W."/>
            <person name="Hahn M.W."/>
            <person name="Halligan D.L."/>
            <person name="Halpern A.L."/>
            <person name="Halter G.M."/>
            <person name="Han M.V."/>
            <person name="Heger A."/>
            <person name="Hillier L."/>
            <person name="Hinrichs A.S."/>
            <person name="Holmes I."/>
            <person name="Hoskins R.A."/>
            <person name="Hubisz M.J."/>
            <person name="Hultmark D."/>
            <person name="Huntley M.A."/>
            <person name="Jaffe D.B."/>
            <person name="Jagadeeshan S."/>
            <person name="Jeck W.R."/>
            <person name="Johnson J."/>
            <person name="Jones C.D."/>
            <person name="Jordan W.C."/>
            <person name="Karpen G.H."/>
            <person name="Kataoka E."/>
            <person name="Keightley P.D."/>
            <person name="Kheradpour P."/>
            <person name="Kirkness E.F."/>
            <person name="Koerich L.B."/>
            <person name="Kristiansen K."/>
            <person name="Kudrna D."/>
            <person name="Kulathinal R.J."/>
            <person name="Kumar S."/>
            <person name="Kwok R."/>
            <person name="Lander E."/>
            <person name="Langley C.H."/>
            <person name="Lapoint R."/>
            <person name="Lazzaro B.P."/>
            <person name="Lee S.J."/>
            <person name="Levesque L."/>
            <person name="Li R."/>
            <person name="Lin C.F."/>
            <person name="Lin M.F."/>
            <person name="Lindblad-Toh K."/>
            <person name="Llopart A."/>
            <person name="Long M."/>
            <person name="Low L."/>
            <person name="Lozovsky E."/>
            <person name="Lu J."/>
            <person name="Luo M."/>
            <person name="Machado C.A."/>
            <person name="Makalowski W."/>
            <person name="Marzo M."/>
            <person name="Matsuda M."/>
            <person name="Matzkin L."/>
            <person name="McAllister B."/>
            <person name="McBride C.S."/>
            <person name="McKernan B."/>
            <person name="McKernan K."/>
            <person name="Mendez-Lago M."/>
            <person name="Minx P."/>
            <person name="Mollenhauer M.U."/>
            <person name="Montooth K."/>
            <person name="Mount S.M."/>
            <person name="Mu X."/>
            <person name="Myers E."/>
            <person name="Negre B."/>
            <person name="Newfeld S."/>
            <person name="Nielsen R."/>
            <person name="Noor M.A."/>
            <person name="O'Grady P."/>
            <person name="Pachter L."/>
            <person name="Papaceit M."/>
            <person name="Parisi M.J."/>
            <person name="Parisi M."/>
            <person name="Parts L."/>
            <person name="Pedersen J.S."/>
            <person name="Pesole G."/>
            <person name="Phillippy A.M."/>
            <person name="Ponting C.P."/>
            <person name="Pop M."/>
            <person name="Porcelli D."/>
            <person name="Powell J.R."/>
            <person name="Prohaska S."/>
            <person name="Pruitt K."/>
            <person name="Puig M."/>
            <person name="Quesneville H."/>
            <person name="Ram K.R."/>
            <person name="Rand D."/>
            <person name="Rasmussen M.D."/>
            <person name="Reed L.K."/>
            <person name="Reenan R."/>
            <person name="Reily A."/>
            <person name="Remington K.A."/>
            <person name="Rieger T.T."/>
            <person name="Ritchie M.G."/>
            <person name="Robin C."/>
            <person name="Rogers Y.H."/>
            <person name="Rohde C."/>
            <person name="Rozas J."/>
            <person name="Rubenfield M.J."/>
            <person name="Ruiz A."/>
            <person name="Russo S."/>
            <person name="Salzberg S.L."/>
            <person name="Sanchez-Gracia A."/>
            <person name="Saranga D.J."/>
            <person name="Sato H."/>
            <person name="Schaeffer S.W."/>
            <person name="Schatz M.C."/>
            <person name="Schlenke T."/>
            <person name="Schwartz R."/>
            <person name="Segarra C."/>
            <person name="Singh R.S."/>
            <person name="Sirot L."/>
            <person name="Sirota M."/>
            <person name="Sisneros N.B."/>
            <person name="Smith C.D."/>
            <person name="Smith T.F."/>
            <person name="Spieth J."/>
            <person name="Stage D.E."/>
            <person name="Stark A."/>
            <person name="Stephan W."/>
            <person name="Strausberg R.L."/>
            <person name="Strempel S."/>
            <person name="Sturgill D."/>
            <person name="Sutton G."/>
            <person name="Sutton G.G."/>
            <person name="Tao W."/>
            <person name="Teichmann S."/>
            <person name="Tobari Y.N."/>
            <person name="Tomimura Y."/>
            <person name="Tsolas J.M."/>
            <person name="Valente V.L."/>
            <person name="Venter E."/>
            <person name="Venter J.C."/>
            <person name="Vicario S."/>
            <person name="Vieira F.G."/>
            <person name="Vilella A.J."/>
            <person name="Villasante A."/>
            <person name="Walenz B."/>
            <person name="Wang J."/>
            <person name="Wasserman M."/>
            <person name="Watts T."/>
            <person name="Wilson D."/>
            <person name="Wilson R.K."/>
            <person name="Wing R.A."/>
            <person name="Wolfner M.F."/>
            <person name="Wong A."/>
            <person name="Wong G.K."/>
            <person name="Wu C.I."/>
            <person name="Wu G."/>
            <person name="Yamamoto D."/>
            <person name="Yang H.P."/>
            <person name="Yang S.P."/>
            <person name="Yorke J.A."/>
            <person name="Yoshida K."/>
            <person name="Zdobnov E."/>
            <person name="Zhang P."/>
            <person name="Zhang Y."/>
            <person name="Zimin A.V."/>
            <person name="Baldwin J."/>
            <person name="Abdouelleil A."/>
            <person name="Abdulkadir J."/>
            <person name="Abebe A."/>
            <person name="Abera B."/>
            <person name="Abreu J."/>
            <person name="Acer S.C."/>
            <person name="Aftuck L."/>
            <person name="Alexander A."/>
            <person name="An P."/>
            <person name="Anderson E."/>
            <person name="Anderson S."/>
            <person name="Arachi H."/>
            <person name="Azer M."/>
            <person name="Bachantsang P."/>
            <person name="Barry A."/>
            <person name="Bayul T."/>
            <person name="Berlin A."/>
            <person name="Bessette D."/>
            <person name="Bloom T."/>
            <person name="Blye J."/>
            <person name="Boguslavskiy L."/>
            <person name="Bonnet C."/>
            <person name="Boukhgalter B."/>
            <person name="Bourzgui I."/>
            <person name="Brown A."/>
            <person name="Cahill P."/>
            <person name="Channer S."/>
            <person name="Cheshatsang Y."/>
            <person name="Chuda L."/>
            <person name="Citroen M."/>
            <person name="Collymore A."/>
            <person name="Cooke P."/>
            <person name="Costello M."/>
            <person name="D'Aco K."/>
            <person name="Daza R."/>
            <person name="De Haan G."/>
            <person name="DeGray S."/>
            <person name="DeMaso C."/>
            <person name="Dhargay N."/>
            <person name="Dooley K."/>
            <person name="Dooley E."/>
            <person name="Doricent M."/>
            <person name="Dorje P."/>
            <person name="Dorjee K."/>
            <person name="Dupes A."/>
            <person name="Elong R."/>
            <person name="Falk J."/>
            <person name="Farina A."/>
            <person name="Faro S."/>
            <person name="Ferguson D."/>
            <person name="Fisher S."/>
            <person name="Foley C.D."/>
            <person name="Franke A."/>
            <person name="Friedrich D."/>
            <person name="Gadbois L."/>
            <person name="Gearin G."/>
            <person name="Gearin C.R."/>
            <person name="Giannoukos G."/>
            <person name="Goode T."/>
            <person name="Graham J."/>
            <person name="Grandbois E."/>
            <person name="Grewal S."/>
            <person name="Gyaltsen K."/>
            <person name="Hafez N."/>
            <person name="Hagos B."/>
            <person name="Hall J."/>
            <person name="Henson C."/>
            <person name="Hollinger A."/>
            <person name="Honan T."/>
            <person name="Huard M.D."/>
            <person name="Hughes L."/>
            <person name="Hurhula B."/>
            <person name="Husby M.E."/>
            <person name="Kamat A."/>
            <person name="Kanga B."/>
            <person name="Kashin S."/>
            <person name="Khazanovich D."/>
            <person name="Kisner P."/>
            <person name="Lance K."/>
            <person name="Lara M."/>
            <person name="Lee W."/>
            <person name="Lennon N."/>
            <person name="Letendre F."/>
            <person name="LeVine R."/>
            <person name="Lipovsky A."/>
            <person name="Liu X."/>
            <person name="Liu J."/>
            <person name="Liu S."/>
            <person name="Lokyitsang T."/>
            <person name="Lokyitsang Y."/>
            <person name="Lubonja R."/>
            <person name="Lui A."/>
            <person name="MacDonald P."/>
            <person name="Magnisalis V."/>
            <person name="Maru K."/>
            <person name="Matthews C."/>
            <person name="McCusker W."/>
            <person name="McDonough S."/>
            <person name="Mehta T."/>
            <person name="Meldrim J."/>
            <person name="Meneus L."/>
            <person name="Mihai O."/>
            <person name="Mihalev A."/>
            <person name="Mihova T."/>
            <person name="Mittelman R."/>
            <person name="Mlenga V."/>
            <person name="Montmayeur A."/>
            <person name="Mulrain L."/>
            <person name="Navidi A."/>
            <person name="Naylor J."/>
            <person name="Negash T."/>
            <person name="Nguyen T."/>
            <person name="Nguyen N."/>
            <person name="Nicol R."/>
            <person name="Norbu C."/>
            <person name="Norbu N."/>
            <person name="Novod N."/>
            <person name="O'Neill B."/>
            <person name="Osman S."/>
            <person name="Markiewicz E."/>
            <person name="Oyono O.L."/>
            <person name="Patti C."/>
            <person name="Phunkhang P."/>
            <person name="Pierre F."/>
            <person name="Priest M."/>
            <person name="Raghuraman S."/>
            <person name="Rege F."/>
            <person name="Reyes R."/>
            <person name="Rise C."/>
            <person name="Rogov P."/>
            <person name="Ross K."/>
            <person name="Ryan E."/>
            <person name="Settipalli S."/>
            <person name="Shea T."/>
            <person name="Sherpa N."/>
            <person name="Shi L."/>
            <person name="Shih D."/>
            <person name="Sparrow T."/>
            <person name="Spaulding J."/>
            <person name="Stalker J."/>
            <person name="Stange-Thomann N."/>
            <person name="Stavropoulos S."/>
            <person name="Stone C."/>
            <person name="Strader C."/>
            <person name="Tesfaye S."/>
            <person name="Thomson T."/>
            <person name="Thoulutsang Y."/>
            <person name="Thoulutsang D."/>
            <person name="Topham K."/>
            <person name="Topping I."/>
            <person name="Tsamla T."/>
            <person name="Vassiliev H."/>
            <person name="Vo A."/>
            <person name="Wangchuk T."/>
            <person name="Wangdi T."/>
            <person name="Weiand M."/>
            <person name="Wilkinson J."/>
            <person name="Wilson A."/>
            <person name="Yadav S."/>
            <person name="Young G."/>
            <person name="Yu Q."/>
            <person name="Zembek L."/>
            <person name="Zhong D."/>
            <person name="Zimmer A."/>
            <person name="Zwirko Z."/>
            <person name="Jaffe D.B."/>
            <person name="Alvarez P."/>
            <person name="Brockman W."/>
            <person name="Butler J."/>
            <person name="Chin C."/>
            <person name="Gnerre S."/>
            <person name="Grabherr M."/>
            <person name="Kleber M."/>
            <person name="Mauceli E."/>
            <person name="MacCallum I."/>
        </authorList>
    </citation>
    <scope>NUCLEOTIDE SEQUENCE [LARGE SCALE GENOMIC DNA]</scope>
    <source>
        <strain evidence="3">Tucson 14030-0811.24</strain>
    </source>
</reference>
<protein>
    <submittedName>
        <fullName evidence="2">Uncharacterized protein</fullName>
    </submittedName>
</protein>
<dbReference type="InParanoid" id="A0A0Q9WT30"/>
<accession>A0A0Q9WT30</accession>
<sequence>NDVGNSHGHAHGSGSHAHTPLLGGRTSGKSTRSSSIVSSGVPKVKFYLS</sequence>
<feature type="compositionally biased region" description="Low complexity" evidence="1">
    <location>
        <begin position="12"/>
        <end position="38"/>
    </location>
</feature>
<evidence type="ECO:0000313" key="2">
    <source>
        <dbReference type="EMBL" id="KRF99276.1"/>
    </source>
</evidence>
<gene>
    <name evidence="2" type="primary">Dwil\GK27295</name>
    <name evidence="2" type="ORF">Dwil_GK27295</name>
</gene>